<protein>
    <submittedName>
        <fullName evidence="2">Wall-associated protein</fullName>
    </submittedName>
</protein>
<comment type="caution">
    <text evidence="2">The sequence shown here is derived from an EMBL/GenBank/DDBJ whole genome shotgun (WGS) entry which is preliminary data.</text>
</comment>
<dbReference type="InterPro" id="IPR004954">
    <property type="entry name" value="Mucin-bd"/>
</dbReference>
<reference evidence="2 3" key="1">
    <citation type="submission" date="2017-09" db="EMBL/GenBank/DDBJ databases">
        <title>Large-scale bioinformatics analysis of Bacillus genomes uncovers conserved roles of natural products in bacterial physiology.</title>
        <authorList>
            <consortium name="Agbiome Team Llc"/>
            <person name="Bleich R.M."/>
            <person name="Grubbs K.J."/>
            <person name="Santa Maria K.C."/>
            <person name="Allen S.E."/>
            <person name="Farag S."/>
            <person name="Shank E.A."/>
            <person name="Bowers A."/>
        </authorList>
    </citation>
    <scope>NUCLEOTIDE SEQUENCE [LARGE SCALE GENOMIC DNA]</scope>
    <source>
        <strain evidence="2 3">AFS032503</strain>
    </source>
</reference>
<evidence type="ECO:0000313" key="2">
    <source>
        <dbReference type="EMBL" id="PHG15482.1"/>
    </source>
</evidence>
<proteinExistence type="predicted"/>
<feature type="domain" description="Putative mucin/carbohydrate-binding" evidence="1">
    <location>
        <begin position="61"/>
        <end position="170"/>
    </location>
</feature>
<evidence type="ECO:0000313" key="3">
    <source>
        <dbReference type="Proteomes" id="UP000225062"/>
    </source>
</evidence>
<accession>A0ABD6TN06</accession>
<dbReference type="EMBL" id="NUUI01000099">
    <property type="protein sequence ID" value="PHG15482.1"/>
    <property type="molecule type" value="Genomic_DNA"/>
</dbReference>
<gene>
    <name evidence="2" type="ORF">COI74_25685</name>
</gene>
<dbReference type="Proteomes" id="UP000225062">
    <property type="component" value="Unassembled WGS sequence"/>
</dbReference>
<dbReference type="AlphaFoldDB" id="A0ABD6TN06"/>
<name>A0ABD6TN06_9BACI</name>
<dbReference type="RefSeq" id="WP_303740932.1">
    <property type="nucleotide sequence ID" value="NZ_NUBB01000095.1"/>
</dbReference>
<dbReference type="Pfam" id="PF03272">
    <property type="entry name" value="Mucin_bdg"/>
    <property type="match status" value="1"/>
</dbReference>
<evidence type="ECO:0000259" key="1">
    <source>
        <dbReference type="Pfam" id="PF03272"/>
    </source>
</evidence>
<feature type="non-terminal residue" evidence="2">
    <location>
        <position position="1"/>
    </location>
</feature>
<organism evidence="2 3">
    <name type="scientific">Bacillus wiedmannii</name>
    <dbReference type="NCBI Taxonomy" id="1890302"/>
    <lineage>
        <taxon>Bacteria</taxon>
        <taxon>Bacillati</taxon>
        <taxon>Bacillota</taxon>
        <taxon>Bacilli</taxon>
        <taxon>Bacillales</taxon>
        <taxon>Bacillaceae</taxon>
        <taxon>Bacillus</taxon>
        <taxon>Bacillus cereus group</taxon>
    </lineage>
</organism>
<dbReference type="Gene3D" id="2.60.40.3600">
    <property type="match status" value="2"/>
</dbReference>
<sequence length="290" mass="32597">KDGEVVGFVEKPNTAKIGEQKVKVETKDRFGNKKFTEVPLEVIYGDSIMFFGTSYGGSNIKSVVTLNHEEKKFSTTGAEGSAHTSFKEQKYMGMTVYDKDGKEKKEVSVKGSENTKVFAEQFNGMSFEYGDIVKVYQREFDRFKVYKKNEFVDAQYGVHEVFFKVTEQGFEKIAAQQEVTAVPQKVVIGTDIEKLDAKKFVEVKDGEVIGFVGKPNTTTIGEQKVKVETKDMFGNKQVTEVPLTVTYGDSLLVYGLSYGADDMKSIVTLHHDTKKVSATHTKNLIHDYFK</sequence>
<feature type="non-terminal residue" evidence="2">
    <location>
        <position position="290"/>
    </location>
</feature>